<dbReference type="InterPro" id="IPR039537">
    <property type="entry name" value="Retrotran_Ty1/copia-like"/>
</dbReference>
<dbReference type="InterPro" id="IPR012337">
    <property type="entry name" value="RNaseH-like_sf"/>
</dbReference>
<feature type="compositionally biased region" description="Polar residues" evidence="1">
    <location>
        <begin position="1"/>
        <end position="32"/>
    </location>
</feature>
<protein>
    <submittedName>
        <fullName evidence="3">Retrovirus-related Pol polyprotein from transposon TNT 1-94</fullName>
    </submittedName>
</protein>
<proteinExistence type="predicted"/>
<evidence type="ECO:0000313" key="4">
    <source>
        <dbReference type="Proteomes" id="UP000288805"/>
    </source>
</evidence>
<dbReference type="InterPro" id="IPR036397">
    <property type="entry name" value="RNaseH_sf"/>
</dbReference>
<dbReference type="PANTHER" id="PTHR42648:SF22">
    <property type="entry name" value="REVERSE TRANSCRIPTASE TY1_COPIA-TYPE DOMAIN-CONTAINING PROTEIN"/>
    <property type="match status" value="1"/>
</dbReference>
<dbReference type="GO" id="GO:0003676">
    <property type="term" value="F:nucleic acid binding"/>
    <property type="evidence" value="ECO:0007669"/>
    <property type="project" value="InterPro"/>
</dbReference>
<gene>
    <name evidence="3" type="primary">POLX_2809</name>
    <name evidence="3" type="ORF">CK203_078061</name>
</gene>
<dbReference type="EMBL" id="QGNW01001623">
    <property type="protein sequence ID" value="RVW34806.1"/>
    <property type="molecule type" value="Genomic_DNA"/>
</dbReference>
<evidence type="ECO:0000313" key="3">
    <source>
        <dbReference type="EMBL" id="RVW34806.1"/>
    </source>
</evidence>
<keyword evidence="2" id="KW-0472">Membrane</keyword>
<sequence length="79" mass="8841">MVANSSTKDFRPISNNMTSSMRTHATPQQNGTAERKNRHILETSRALLLGAMVPSCHWGDVVATAMYLINRMPSKILHF</sequence>
<accession>A0A438DHF0</accession>
<keyword evidence="2" id="KW-1133">Transmembrane helix</keyword>
<dbReference type="AlphaFoldDB" id="A0A438DHF0"/>
<name>A0A438DHF0_VITVI</name>
<dbReference type="Proteomes" id="UP000288805">
    <property type="component" value="Unassembled WGS sequence"/>
</dbReference>
<feature type="transmembrane region" description="Helical" evidence="2">
    <location>
        <begin position="46"/>
        <end position="69"/>
    </location>
</feature>
<evidence type="ECO:0000256" key="1">
    <source>
        <dbReference type="SAM" id="MobiDB-lite"/>
    </source>
</evidence>
<dbReference type="PANTHER" id="PTHR42648">
    <property type="entry name" value="TRANSPOSASE, PUTATIVE-RELATED"/>
    <property type="match status" value="1"/>
</dbReference>
<reference evidence="3 4" key="1">
    <citation type="journal article" date="2018" name="PLoS Genet.">
        <title>Population sequencing reveals clonal diversity and ancestral inbreeding in the grapevine cultivar Chardonnay.</title>
        <authorList>
            <person name="Roach M.J."/>
            <person name="Johnson D.L."/>
            <person name="Bohlmann J."/>
            <person name="van Vuuren H.J."/>
            <person name="Jones S.J."/>
            <person name="Pretorius I.S."/>
            <person name="Schmidt S.A."/>
            <person name="Borneman A.R."/>
        </authorList>
    </citation>
    <scope>NUCLEOTIDE SEQUENCE [LARGE SCALE GENOMIC DNA]</scope>
    <source>
        <strain evidence="4">cv. Chardonnay</strain>
        <tissue evidence="3">Leaf</tissue>
    </source>
</reference>
<dbReference type="Gene3D" id="3.30.420.10">
    <property type="entry name" value="Ribonuclease H-like superfamily/Ribonuclease H"/>
    <property type="match status" value="1"/>
</dbReference>
<organism evidence="3 4">
    <name type="scientific">Vitis vinifera</name>
    <name type="common">Grape</name>
    <dbReference type="NCBI Taxonomy" id="29760"/>
    <lineage>
        <taxon>Eukaryota</taxon>
        <taxon>Viridiplantae</taxon>
        <taxon>Streptophyta</taxon>
        <taxon>Embryophyta</taxon>
        <taxon>Tracheophyta</taxon>
        <taxon>Spermatophyta</taxon>
        <taxon>Magnoliopsida</taxon>
        <taxon>eudicotyledons</taxon>
        <taxon>Gunneridae</taxon>
        <taxon>Pentapetalae</taxon>
        <taxon>rosids</taxon>
        <taxon>Vitales</taxon>
        <taxon>Vitaceae</taxon>
        <taxon>Viteae</taxon>
        <taxon>Vitis</taxon>
    </lineage>
</organism>
<feature type="region of interest" description="Disordered" evidence="1">
    <location>
        <begin position="1"/>
        <end position="37"/>
    </location>
</feature>
<dbReference type="SUPFAM" id="SSF53098">
    <property type="entry name" value="Ribonuclease H-like"/>
    <property type="match status" value="1"/>
</dbReference>
<keyword evidence="2" id="KW-0812">Transmembrane</keyword>
<comment type="caution">
    <text evidence="3">The sequence shown here is derived from an EMBL/GenBank/DDBJ whole genome shotgun (WGS) entry which is preliminary data.</text>
</comment>
<evidence type="ECO:0000256" key="2">
    <source>
        <dbReference type="SAM" id="Phobius"/>
    </source>
</evidence>